<evidence type="ECO:0008006" key="4">
    <source>
        <dbReference type="Google" id="ProtNLM"/>
    </source>
</evidence>
<keyword evidence="1" id="KW-0812">Transmembrane</keyword>
<protein>
    <recommendedName>
        <fullName evidence="4">Peptidase A1 domain-containing protein</fullName>
    </recommendedName>
</protein>
<gene>
    <name evidence="2" type="ORF">LTR69_006779</name>
</gene>
<dbReference type="Proteomes" id="UP001345691">
    <property type="component" value="Unassembled WGS sequence"/>
</dbReference>
<organism evidence="2 3">
    <name type="scientific">Exophiala sideris</name>
    <dbReference type="NCBI Taxonomy" id="1016849"/>
    <lineage>
        <taxon>Eukaryota</taxon>
        <taxon>Fungi</taxon>
        <taxon>Dikarya</taxon>
        <taxon>Ascomycota</taxon>
        <taxon>Pezizomycotina</taxon>
        <taxon>Eurotiomycetes</taxon>
        <taxon>Chaetothyriomycetidae</taxon>
        <taxon>Chaetothyriales</taxon>
        <taxon>Herpotrichiellaceae</taxon>
        <taxon>Exophiala</taxon>
    </lineage>
</organism>
<proteinExistence type="predicted"/>
<keyword evidence="3" id="KW-1185">Reference proteome</keyword>
<evidence type="ECO:0000313" key="3">
    <source>
        <dbReference type="Proteomes" id="UP001345691"/>
    </source>
</evidence>
<feature type="transmembrane region" description="Helical" evidence="1">
    <location>
        <begin position="299"/>
        <end position="320"/>
    </location>
</feature>
<keyword evidence="1" id="KW-0472">Membrane</keyword>
<sequence length="417" mass="44392">MVTFCPSPGVLLQSASTATTRDRTPRLHSKLDNIEWTYVGRSYGAGSSVALTQPTFFDTNASPLVQHYMYQETGYLPGITCTKNGTSAFGFELAVDNGAGGLGFYYATGSLPNEPEGVSESYPVTAFGNVSANLLGWAARSINARNTIAVASGNFNYTELNQTQCDVVFTPTIFNVSVNVTSKLISVEPVLRSTLDIEPSGNLTSNVIDSLNLLSRMSNSHYVSILGDTLSLNVQNMQQKFNASNATDEIVTSAVADSFLAIIDDVLVAYGASQIVFSEDMAPTTVVGFAEAVRIGEPAYIYAMFAVNTIIILAMIFEAIRTKIWRGLLALDYADIKSAIVSSSAGGLEIARIHSKEQDASASQTETSSCLKIGLAMSVTVPGVLAMTAVGQEEQDDKAATLLVRGPWKASGQDSVD</sequence>
<keyword evidence="1" id="KW-1133">Transmembrane helix</keyword>
<accession>A0ABR0J7Z3</accession>
<evidence type="ECO:0000313" key="2">
    <source>
        <dbReference type="EMBL" id="KAK5058374.1"/>
    </source>
</evidence>
<evidence type="ECO:0000256" key="1">
    <source>
        <dbReference type="SAM" id="Phobius"/>
    </source>
</evidence>
<reference evidence="2 3" key="1">
    <citation type="submission" date="2023-08" db="EMBL/GenBank/DDBJ databases">
        <title>Black Yeasts Isolated from many extreme environments.</title>
        <authorList>
            <person name="Coleine C."/>
            <person name="Stajich J.E."/>
            <person name="Selbmann L."/>
        </authorList>
    </citation>
    <scope>NUCLEOTIDE SEQUENCE [LARGE SCALE GENOMIC DNA]</scope>
    <source>
        <strain evidence="2 3">CCFEE 6328</strain>
    </source>
</reference>
<name>A0ABR0J7Z3_9EURO</name>
<dbReference type="EMBL" id="JAVRRF010000014">
    <property type="protein sequence ID" value="KAK5058374.1"/>
    <property type="molecule type" value="Genomic_DNA"/>
</dbReference>
<comment type="caution">
    <text evidence="2">The sequence shown here is derived from an EMBL/GenBank/DDBJ whole genome shotgun (WGS) entry which is preliminary data.</text>
</comment>